<dbReference type="Proteomes" id="UP000175989">
    <property type="component" value="Unassembled WGS sequence"/>
</dbReference>
<keyword evidence="4" id="KW-1185">Reference proteome</keyword>
<dbReference type="PANTHER" id="PTHR34315">
    <property type="match status" value="1"/>
</dbReference>
<evidence type="ECO:0000256" key="1">
    <source>
        <dbReference type="SAM" id="MobiDB-lite"/>
    </source>
</evidence>
<dbReference type="SUPFAM" id="SSF49482">
    <property type="entry name" value="Aromatic compound dioxygenase"/>
    <property type="match status" value="1"/>
</dbReference>
<keyword evidence="3" id="KW-0560">Oxidoreductase</keyword>
<keyword evidence="3" id="KW-0223">Dioxygenase</keyword>
<dbReference type="Gene3D" id="2.60.130.10">
    <property type="entry name" value="Aromatic compound dioxygenase"/>
    <property type="match status" value="1"/>
</dbReference>
<evidence type="ECO:0000313" key="4">
    <source>
        <dbReference type="Proteomes" id="UP000175989"/>
    </source>
</evidence>
<feature type="region of interest" description="Disordered" evidence="1">
    <location>
        <begin position="54"/>
        <end position="101"/>
    </location>
</feature>
<dbReference type="InterPro" id="IPR000627">
    <property type="entry name" value="Intradiol_dOase_C"/>
</dbReference>
<dbReference type="InterPro" id="IPR015889">
    <property type="entry name" value="Intradiol_dOase_core"/>
</dbReference>
<organism evidence="3 4">
    <name type="scientific">Duganella phyllosphaerae</name>
    <dbReference type="NCBI Taxonomy" id="762836"/>
    <lineage>
        <taxon>Bacteria</taxon>
        <taxon>Pseudomonadati</taxon>
        <taxon>Pseudomonadota</taxon>
        <taxon>Betaproteobacteria</taxon>
        <taxon>Burkholderiales</taxon>
        <taxon>Oxalobacteraceae</taxon>
        <taxon>Telluria group</taxon>
        <taxon>Duganella</taxon>
    </lineage>
</organism>
<evidence type="ECO:0000313" key="3">
    <source>
        <dbReference type="EMBL" id="OEZ91563.1"/>
    </source>
</evidence>
<accession>A0A1E7W6G0</accession>
<gene>
    <name evidence="3" type="ORF">DUPY_51760</name>
</gene>
<sequence>MHNHDHHDYHSHHDHSLAADLAAMLDLSSDRRQSLRWLLAGASALPLLGCGGGSDTDSAATTATTAPASGATTTTTTTPTTTTPTGSCSVIPEETGGPYPADGTNSNAAGVVNVLTQSGVVRSDIRSSFNGATGSAAGVPLTIKLQIVNVNGSCAALDGYAVYLWHCDRDGNYSLYSSGVTTQNYLRGVQVSDSSGNLGFTTIYPGCYAGRVPHVHFEVYRSLTAATSASNRIKTSQLAFPDAASNAVYATTGYSASVRNMAAISLATDNVFGDGAALQVVSITGNVTDGYVATLTVGVAG</sequence>
<dbReference type="Pfam" id="PF00775">
    <property type="entry name" value="Dioxygenase_C"/>
    <property type="match status" value="1"/>
</dbReference>
<dbReference type="CDD" id="cd03457">
    <property type="entry name" value="intradiol_dioxygenase_like"/>
    <property type="match status" value="1"/>
</dbReference>
<dbReference type="EMBL" id="LROM01000152">
    <property type="protein sequence ID" value="OEZ91563.1"/>
    <property type="molecule type" value="Genomic_DNA"/>
</dbReference>
<protein>
    <submittedName>
        <fullName evidence="3">Dioxygenase</fullName>
    </submittedName>
</protein>
<proteinExistence type="predicted"/>
<name>A0A1E7W6G0_9BURK</name>
<dbReference type="GO" id="GO:0008199">
    <property type="term" value="F:ferric iron binding"/>
    <property type="evidence" value="ECO:0007669"/>
    <property type="project" value="InterPro"/>
</dbReference>
<comment type="caution">
    <text evidence="3">The sequence shown here is derived from an EMBL/GenBank/DDBJ whole genome shotgun (WGS) entry which is preliminary data.</text>
</comment>
<feature type="compositionally biased region" description="Low complexity" evidence="1">
    <location>
        <begin position="55"/>
        <end position="87"/>
    </location>
</feature>
<dbReference type="RefSeq" id="WP_070252027.1">
    <property type="nucleotide sequence ID" value="NZ_LROM01000152.1"/>
</dbReference>
<dbReference type="OrthoDB" id="9805815at2"/>
<reference evidence="4" key="1">
    <citation type="journal article" date="2016" name="Front. Microbiol.">
        <title>Molecular Keys to the Janthinobacterium and Duganella spp. Interaction with the Plant Pathogen Fusarium graminearum.</title>
        <authorList>
            <person name="Haack F.S."/>
            <person name="Poehlein A."/>
            <person name="Kroger C."/>
            <person name="Voigt C.A."/>
            <person name="Piepenbring M."/>
            <person name="Bode H.B."/>
            <person name="Daniel R."/>
            <person name="Schafer W."/>
            <person name="Streit W.R."/>
        </authorList>
    </citation>
    <scope>NUCLEOTIDE SEQUENCE [LARGE SCALE GENOMIC DNA]</scope>
    <source>
        <strain evidence="4">T54</strain>
    </source>
</reference>
<evidence type="ECO:0000259" key="2">
    <source>
        <dbReference type="Pfam" id="PF00775"/>
    </source>
</evidence>
<dbReference type="PANTHER" id="PTHR34315:SF1">
    <property type="entry name" value="INTRADIOL RING-CLEAVAGE DIOXYGENASES DOMAIN-CONTAINING PROTEIN-RELATED"/>
    <property type="match status" value="1"/>
</dbReference>
<dbReference type="AlphaFoldDB" id="A0A1E7W6G0"/>
<dbReference type="GO" id="GO:0016702">
    <property type="term" value="F:oxidoreductase activity, acting on single donors with incorporation of molecular oxygen, incorporation of two atoms of oxygen"/>
    <property type="evidence" value="ECO:0007669"/>
    <property type="project" value="InterPro"/>
</dbReference>
<dbReference type="PATRIC" id="fig|762836.4.peg.5319"/>
<feature type="domain" description="Intradiol ring-cleavage dioxygenases" evidence="2">
    <location>
        <begin position="133"/>
        <end position="211"/>
    </location>
</feature>